<keyword evidence="2" id="KW-0813">Transport</keyword>
<reference evidence="4 5" key="1">
    <citation type="journal article" date="2019" name="Emerg. Microbes Infect.">
        <title>Comprehensive subspecies identification of 175 nontuberculous mycobacteria species based on 7547 genomic profiles.</title>
        <authorList>
            <person name="Matsumoto Y."/>
            <person name="Kinjo T."/>
            <person name="Motooka D."/>
            <person name="Nabeya D."/>
            <person name="Jung N."/>
            <person name="Uechi K."/>
            <person name="Horii T."/>
            <person name="Iida T."/>
            <person name="Fujita J."/>
            <person name="Nakamura S."/>
        </authorList>
    </citation>
    <scope>NUCLEOTIDE SEQUENCE [LARGE SCALE GENOMIC DNA]</scope>
    <source>
        <strain evidence="4 5">JCM 6396</strain>
    </source>
</reference>
<name>A0A7I7JYK3_9MYCO</name>
<dbReference type="SUPFAM" id="SSF53850">
    <property type="entry name" value="Periplasmic binding protein-like II"/>
    <property type="match status" value="1"/>
</dbReference>
<dbReference type="RefSeq" id="WP_098006029.1">
    <property type="nucleotide sequence ID" value="NZ_AP022563.1"/>
</dbReference>
<dbReference type="Proteomes" id="UP000467006">
    <property type="component" value="Chromosome"/>
</dbReference>
<keyword evidence="5" id="KW-1185">Reference proteome</keyword>
<dbReference type="OrthoDB" id="3495561at2"/>
<dbReference type="Pfam" id="PF01547">
    <property type="entry name" value="SBP_bac_1"/>
    <property type="match status" value="1"/>
</dbReference>
<dbReference type="InterPro" id="IPR050490">
    <property type="entry name" value="Bact_solute-bd_prot1"/>
</dbReference>
<dbReference type="PANTHER" id="PTHR43649">
    <property type="entry name" value="ARABINOSE-BINDING PROTEIN-RELATED"/>
    <property type="match status" value="1"/>
</dbReference>
<comment type="similarity">
    <text evidence="1">Belongs to the bacterial solute-binding protein 1 family.</text>
</comment>
<evidence type="ECO:0000256" key="3">
    <source>
        <dbReference type="ARBA" id="ARBA00022729"/>
    </source>
</evidence>
<dbReference type="PANTHER" id="PTHR43649:SF34">
    <property type="entry name" value="ABC TRANSPORTER PERIPLASMIC-BINDING PROTEIN YCJN-RELATED"/>
    <property type="match status" value="1"/>
</dbReference>
<sequence>MKRTQFARGRRRRAIALASAPLVAATLLSGCGSEGGPPTLTWYILPDNGGSAARAQACADASDGAYQVRIEALPSTATAQREQMVRRLAAGDSSIDVVSLDVVFTPEFANAGFLRPYTAEEAARLTTGMLPAPIETGTWDDELYGVPYKSNTQLLWYRKSRAAAAGVDPTSPGFTWDEMIKAAVGQNKKVAVQAQRYEGYTVLINALVLSGGGAMLQDVEAGRDAKPSMASPAGEKAAEIVGNLARSSAAPTDMSNASEEQARANFQSDQGMFMVNWPYVLAAARSAAEEGTLPQAVVDDIGWARYPRVAPDRPSAPPLGGANLGIGAFTEHPEQAVAFVECINALPKATQYMLDEGEPSPYAATYDDPALRADYENADLIRESIAEGGPRPLSPFYTDISGAVQLTWHPPASVNAETPERTDEFMADVLAGRRLL</sequence>
<dbReference type="PROSITE" id="PS51257">
    <property type="entry name" value="PROKAR_LIPOPROTEIN"/>
    <property type="match status" value="1"/>
</dbReference>
<protein>
    <submittedName>
        <fullName evidence="4">ABC transporter substrate-binding protein</fullName>
    </submittedName>
</protein>
<keyword evidence="3" id="KW-0732">Signal</keyword>
<dbReference type="EMBL" id="AP022563">
    <property type="protein sequence ID" value="BBX16935.1"/>
    <property type="molecule type" value="Genomic_DNA"/>
</dbReference>
<organism evidence="4 5">
    <name type="scientific">Mycolicibacterium duvalii</name>
    <dbReference type="NCBI Taxonomy" id="39688"/>
    <lineage>
        <taxon>Bacteria</taxon>
        <taxon>Bacillati</taxon>
        <taxon>Actinomycetota</taxon>
        <taxon>Actinomycetes</taxon>
        <taxon>Mycobacteriales</taxon>
        <taxon>Mycobacteriaceae</taxon>
        <taxon>Mycolicibacterium</taxon>
    </lineage>
</organism>
<evidence type="ECO:0000313" key="5">
    <source>
        <dbReference type="Proteomes" id="UP000467006"/>
    </source>
</evidence>
<evidence type="ECO:0000313" key="4">
    <source>
        <dbReference type="EMBL" id="BBX16935.1"/>
    </source>
</evidence>
<dbReference type="KEGG" id="mdu:MDUV_17950"/>
<evidence type="ECO:0000256" key="1">
    <source>
        <dbReference type="ARBA" id="ARBA00008520"/>
    </source>
</evidence>
<gene>
    <name evidence="4" type="ORF">MDUV_17950</name>
</gene>
<accession>A0A7I7JYK3</accession>
<evidence type="ECO:0000256" key="2">
    <source>
        <dbReference type="ARBA" id="ARBA00022448"/>
    </source>
</evidence>
<dbReference type="Gene3D" id="3.40.190.10">
    <property type="entry name" value="Periplasmic binding protein-like II"/>
    <property type="match status" value="2"/>
</dbReference>
<dbReference type="AlphaFoldDB" id="A0A7I7JYK3"/>
<proteinExistence type="inferred from homology"/>
<dbReference type="InterPro" id="IPR006059">
    <property type="entry name" value="SBP"/>
</dbReference>